<evidence type="ECO:0000313" key="3">
    <source>
        <dbReference type="Proteomes" id="UP001303473"/>
    </source>
</evidence>
<accession>A0AAN6NCL9</accession>
<evidence type="ECO:0000256" key="1">
    <source>
        <dbReference type="SAM" id="MobiDB-lite"/>
    </source>
</evidence>
<feature type="compositionally biased region" description="Polar residues" evidence="1">
    <location>
        <begin position="133"/>
        <end position="142"/>
    </location>
</feature>
<feature type="region of interest" description="Disordered" evidence="1">
    <location>
        <begin position="55"/>
        <end position="142"/>
    </location>
</feature>
<gene>
    <name evidence="2" type="ORF">QBC46DRAFT_407041</name>
</gene>
<name>A0AAN6NCL9_9PEZI</name>
<organism evidence="2 3">
    <name type="scientific">Diplogelasinospora grovesii</name>
    <dbReference type="NCBI Taxonomy" id="303347"/>
    <lineage>
        <taxon>Eukaryota</taxon>
        <taxon>Fungi</taxon>
        <taxon>Dikarya</taxon>
        <taxon>Ascomycota</taxon>
        <taxon>Pezizomycotina</taxon>
        <taxon>Sordariomycetes</taxon>
        <taxon>Sordariomycetidae</taxon>
        <taxon>Sordariales</taxon>
        <taxon>Diplogelasinosporaceae</taxon>
        <taxon>Diplogelasinospora</taxon>
    </lineage>
</organism>
<reference evidence="3" key="1">
    <citation type="journal article" date="2023" name="Mol. Phylogenet. Evol.">
        <title>Genome-scale phylogeny and comparative genomics of the fungal order Sordariales.</title>
        <authorList>
            <person name="Hensen N."/>
            <person name="Bonometti L."/>
            <person name="Westerberg I."/>
            <person name="Brannstrom I.O."/>
            <person name="Guillou S."/>
            <person name="Cros-Aarteil S."/>
            <person name="Calhoun S."/>
            <person name="Haridas S."/>
            <person name="Kuo A."/>
            <person name="Mondo S."/>
            <person name="Pangilinan J."/>
            <person name="Riley R."/>
            <person name="LaButti K."/>
            <person name="Andreopoulos B."/>
            <person name="Lipzen A."/>
            <person name="Chen C."/>
            <person name="Yan M."/>
            <person name="Daum C."/>
            <person name="Ng V."/>
            <person name="Clum A."/>
            <person name="Steindorff A."/>
            <person name="Ohm R.A."/>
            <person name="Martin F."/>
            <person name="Silar P."/>
            <person name="Natvig D.O."/>
            <person name="Lalanne C."/>
            <person name="Gautier V."/>
            <person name="Ament-Velasquez S.L."/>
            <person name="Kruys A."/>
            <person name="Hutchinson M.I."/>
            <person name="Powell A.J."/>
            <person name="Barry K."/>
            <person name="Miller A.N."/>
            <person name="Grigoriev I.V."/>
            <person name="Debuchy R."/>
            <person name="Gladieux P."/>
            <person name="Hiltunen Thoren M."/>
            <person name="Johannesson H."/>
        </authorList>
    </citation>
    <scope>NUCLEOTIDE SEQUENCE [LARGE SCALE GENOMIC DNA]</scope>
    <source>
        <strain evidence="3">CBS 340.73</strain>
    </source>
</reference>
<proteinExistence type="predicted"/>
<dbReference type="Proteomes" id="UP001303473">
    <property type="component" value="Unassembled WGS sequence"/>
</dbReference>
<comment type="caution">
    <text evidence="2">The sequence shown here is derived from an EMBL/GenBank/DDBJ whole genome shotgun (WGS) entry which is preliminary data.</text>
</comment>
<evidence type="ECO:0000313" key="2">
    <source>
        <dbReference type="EMBL" id="KAK3941783.1"/>
    </source>
</evidence>
<feature type="compositionally biased region" description="Basic and acidic residues" evidence="1">
    <location>
        <begin position="65"/>
        <end position="74"/>
    </location>
</feature>
<keyword evidence="3" id="KW-1185">Reference proteome</keyword>
<dbReference type="AlphaFoldDB" id="A0AAN6NCL9"/>
<dbReference type="EMBL" id="MU853780">
    <property type="protein sequence ID" value="KAK3941783.1"/>
    <property type="molecule type" value="Genomic_DNA"/>
</dbReference>
<evidence type="ECO:0008006" key="4">
    <source>
        <dbReference type="Google" id="ProtNLM"/>
    </source>
</evidence>
<protein>
    <recommendedName>
        <fullName evidence="4">Transposase</fullName>
    </recommendedName>
</protein>
<sequence length="142" mass="15373">MPPEKGTTHRKHLKYEDRFRIRVLYFDAKFGPAKIRNITGFSENQIRYAIRCESAQVGRRSGRPKASDKADAADHQSGGDIGAADSTPQAFDNQLAEGAINPAGVNTAQTELNGLVIDPTENPGHVTALEQPAQLSNDQTSA</sequence>